<sequence>MSKQFEIEVENPIIEVQNNLTEQNVLTDAFSKITENFNLDVDIKKNTQPTLKVEEIAFKKSDTIAMGVALLIAGILWWLSSDYGPMNSKNVKKKIAGSSHTNIGRMFTLLAGPFLFGLIDNAGLTVGMSVVDTSLKKLKITDMFIIGMIGNAISDFIGSLCGGSVSSLLVSWTGYDGPGDSLLESFGITLGCLFMIPIYKSMKSETEDKTIPLIIVLVVLLVLGITFVYAEKETSSVQGIANESSRTGFNDGVKSLMDRHNISVSDARILLDGINTSNNN</sequence>
<protein>
    <submittedName>
        <fullName evidence="2">Uncharacterized protein</fullName>
    </submittedName>
</protein>
<feature type="transmembrane region" description="Helical" evidence="1">
    <location>
        <begin position="211"/>
        <end position="230"/>
    </location>
</feature>
<proteinExistence type="predicted"/>
<accession>A0A5J6VI40</accession>
<keyword evidence="1" id="KW-0472">Membrane</keyword>
<organism evidence="2">
    <name type="scientific">Megaviridae environmental sample</name>
    <dbReference type="NCBI Taxonomy" id="1737588"/>
    <lineage>
        <taxon>Viruses</taxon>
        <taxon>Varidnaviria</taxon>
        <taxon>Bamfordvirae</taxon>
        <taxon>Nucleocytoviricota</taxon>
        <taxon>Megaviricetes</taxon>
        <taxon>Imitervirales</taxon>
        <taxon>Mimiviridae</taxon>
        <taxon>environmental samples</taxon>
    </lineage>
</organism>
<feature type="transmembrane region" description="Helical" evidence="1">
    <location>
        <begin position="143"/>
        <end position="170"/>
    </location>
</feature>
<feature type="transmembrane region" description="Helical" evidence="1">
    <location>
        <begin position="182"/>
        <end position="199"/>
    </location>
</feature>
<reference evidence="2" key="1">
    <citation type="journal article" date="2019" name="Philos. Trans. R. Soc. Lond., B, Biol. Sci.">
        <title>Targeted metagenomic recovery of four divergent viruses reveals shared and distinctive characteristics of giant viruses of marine eukaryotes.</title>
        <authorList>
            <person name="Needham D.M."/>
            <person name="Poirier C."/>
            <person name="Hehenberger E."/>
            <person name="Jimenez V."/>
            <person name="Swalwell J.E."/>
            <person name="Santoro A.E."/>
            <person name="Worden A.Z."/>
        </authorList>
    </citation>
    <scope>NUCLEOTIDE SEQUENCE</scope>
    <source>
        <strain evidence="2">OPacV-662</strain>
    </source>
</reference>
<keyword evidence="1" id="KW-1133">Transmembrane helix</keyword>
<feature type="transmembrane region" description="Helical" evidence="1">
    <location>
        <begin position="107"/>
        <end position="131"/>
    </location>
</feature>
<dbReference type="EMBL" id="MN448266">
    <property type="protein sequence ID" value="QFG73580.1"/>
    <property type="molecule type" value="Genomic_DNA"/>
</dbReference>
<keyword evidence="1" id="KW-0812">Transmembrane</keyword>
<evidence type="ECO:0000256" key="1">
    <source>
        <dbReference type="SAM" id="Phobius"/>
    </source>
</evidence>
<evidence type="ECO:0000313" key="2">
    <source>
        <dbReference type="EMBL" id="QFG73580.1"/>
    </source>
</evidence>
<feature type="transmembrane region" description="Helical" evidence="1">
    <location>
        <begin position="63"/>
        <end position="80"/>
    </location>
</feature>
<name>A0A5J6VI40_9VIRU</name>